<keyword evidence="5" id="KW-1185">Reference proteome</keyword>
<keyword evidence="1 2" id="KW-0238">DNA-binding</keyword>
<dbReference type="InterPro" id="IPR009057">
    <property type="entry name" value="Homeodomain-like_sf"/>
</dbReference>
<protein>
    <submittedName>
        <fullName evidence="4">TetR/AcrR family transcriptional regulator</fullName>
    </submittedName>
</protein>
<dbReference type="KEGG" id="alka:J0B03_05850"/>
<gene>
    <name evidence="4" type="ORF">J0B03_05850</name>
</gene>
<dbReference type="Pfam" id="PF00440">
    <property type="entry name" value="TetR_N"/>
    <property type="match status" value="1"/>
</dbReference>
<name>A0A975AJG1_9FIRM</name>
<proteinExistence type="predicted"/>
<evidence type="ECO:0000256" key="1">
    <source>
        <dbReference type="ARBA" id="ARBA00023125"/>
    </source>
</evidence>
<dbReference type="PROSITE" id="PS50977">
    <property type="entry name" value="HTH_TETR_2"/>
    <property type="match status" value="1"/>
</dbReference>
<dbReference type="GO" id="GO:0003677">
    <property type="term" value="F:DNA binding"/>
    <property type="evidence" value="ECO:0007669"/>
    <property type="project" value="UniProtKB-UniRule"/>
</dbReference>
<dbReference type="PRINTS" id="PR00455">
    <property type="entry name" value="HTHTETR"/>
</dbReference>
<dbReference type="RefSeq" id="WP_207300911.1">
    <property type="nucleotide sequence ID" value="NZ_CP071444.1"/>
</dbReference>
<organism evidence="4 5">
    <name type="scientific">Alkalibacter rhizosphaerae</name>
    <dbReference type="NCBI Taxonomy" id="2815577"/>
    <lineage>
        <taxon>Bacteria</taxon>
        <taxon>Bacillati</taxon>
        <taxon>Bacillota</taxon>
        <taxon>Clostridia</taxon>
        <taxon>Eubacteriales</taxon>
        <taxon>Eubacteriaceae</taxon>
        <taxon>Alkalibacter</taxon>
    </lineage>
</organism>
<feature type="domain" description="HTH tetR-type" evidence="3">
    <location>
        <begin position="8"/>
        <end position="68"/>
    </location>
</feature>
<dbReference type="SUPFAM" id="SSF46689">
    <property type="entry name" value="Homeodomain-like"/>
    <property type="match status" value="1"/>
</dbReference>
<dbReference type="EMBL" id="CP071444">
    <property type="protein sequence ID" value="QSX09580.1"/>
    <property type="molecule type" value="Genomic_DNA"/>
</dbReference>
<dbReference type="Gene3D" id="1.10.357.10">
    <property type="entry name" value="Tetracycline Repressor, domain 2"/>
    <property type="match status" value="1"/>
</dbReference>
<feature type="DNA-binding region" description="H-T-H motif" evidence="2">
    <location>
        <begin position="31"/>
        <end position="50"/>
    </location>
</feature>
<evidence type="ECO:0000313" key="4">
    <source>
        <dbReference type="EMBL" id="QSX09580.1"/>
    </source>
</evidence>
<evidence type="ECO:0000256" key="2">
    <source>
        <dbReference type="PROSITE-ProRule" id="PRU00335"/>
    </source>
</evidence>
<evidence type="ECO:0000313" key="5">
    <source>
        <dbReference type="Proteomes" id="UP000663499"/>
    </source>
</evidence>
<reference evidence="4" key="1">
    <citation type="submission" date="2021-03" db="EMBL/GenBank/DDBJ databases">
        <title>Alkalibacter marinus sp. nov., isolated from tidal flat sediment.</title>
        <authorList>
            <person name="Namirimu T."/>
            <person name="Yang J.-A."/>
            <person name="Yang S.-H."/>
            <person name="Kim Y.-J."/>
            <person name="Kwon K.K."/>
        </authorList>
    </citation>
    <scope>NUCLEOTIDE SEQUENCE</scope>
    <source>
        <strain evidence="4">ES005</strain>
    </source>
</reference>
<dbReference type="InterPro" id="IPR001647">
    <property type="entry name" value="HTH_TetR"/>
</dbReference>
<dbReference type="Proteomes" id="UP000663499">
    <property type="component" value="Chromosome"/>
</dbReference>
<evidence type="ECO:0000259" key="3">
    <source>
        <dbReference type="PROSITE" id="PS50977"/>
    </source>
</evidence>
<dbReference type="AlphaFoldDB" id="A0A975AJG1"/>
<sequence length="226" mass="26828">MAVYKTGEKSKNSILEACKELFYTQGYKGTTYKDICEKANSNPGLINYYFKTKKKISEIIYGDFYMDIKTKVEEYITRHHGDYDLQVGTCVEILVVNKLMEKDSNLQRFYYDLSLEGVEYDMKVFYYFYKLHVDRYNLPLSDEQIRLIWVANTSIGIGISKKYMEGFFDIPPLELYEFRIKTMYNSMGIDNKRIEEVIAKAYEISDDMEVTLHDFFEIELHRNNLK</sequence>
<accession>A0A975AJG1</accession>